<evidence type="ECO:0000313" key="8">
    <source>
        <dbReference type="Proteomes" id="UP001589683"/>
    </source>
</evidence>
<reference evidence="7 8" key="1">
    <citation type="submission" date="2024-09" db="EMBL/GenBank/DDBJ databases">
        <authorList>
            <person name="Sun Q."/>
            <person name="Mori K."/>
        </authorList>
    </citation>
    <scope>NUCLEOTIDE SEQUENCE [LARGE SCALE GENOMIC DNA]</scope>
    <source>
        <strain evidence="7 8">CECT 8726</strain>
    </source>
</reference>
<dbReference type="InterPro" id="IPR007195">
    <property type="entry name" value="TolB_N"/>
</dbReference>
<keyword evidence="5" id="KW-0131">Cell cycle</keyword>
<dbReference type="Proteomes" id="UP001589683">
    <property type="component" value="Unassembled WGS sequence"/>
</dbReference>
<feature type="signal peptide" evidence="5">
    <location>
        <begin position="1"/>
        <end position="21"/>
    </location>
</feature>
<evidence type="ECO:0000256" key="2">
    <source>
        <dbReference type="ARBA" id="ARBA00009820"/>
    </source>
</evidence>
<comment type="function">
    <text evidence="5">Part of the Tol-Pal system, which plays a role in outer membrane invagination during cell division and is important for maintaining outer membrane integrity.</text>
</comment>
<dbReference type="InterPro" id="IPR011042">
    <property type="entry name" value="6-blade_b-propeller_TolB-like"/>
</dbReference>
<dbReference type="SUPFAM" id="SSF52964">
    <property type="entry name" value="TolB, N-terminal domain"/>
    <property type="match status" value="1"/>
</dbReference>
<feature type="chain" id="PRO_5044914141" description="Tol-Pal system protein TolB" evidence="5">
    <location>
        <begin position="22"/>
        <end position="447"/>
    </location>
</feature>
<gene>
    <name evidence="5 7" type="primary">tolB</name>
    <name evidence="7" type="ORF">ACFFUT_02040</name>
</gene>
<comment type="subcellular location">
    <subcellularLocation>
        <location evidence="1 5">Periplasm</location>
    </subcellularLocation>
</comment>
<protein>
    <recommendedName>
        <fullName evidence="5">Tol-Pal system protein TolB</fullName>
    </recommendedName>
</protein>
<keyword evidence="3 5" id="KW-0732">Signal</keyword>
<dbReference type="RefSeq" id="WP_213887544.1">
    <property type="nucleotide sequence ID" value="NZ_JAGFNU010000001.1"/>
</dbReference>
<dbReference type="Pfam" id="PF07676">
    <property type="entry name" value="PD40"/>
    <property type="match status" value="5"/>
</dbReference>
<dbReference type="InterPro" id="IPR014167">
    <property type="entry name" value="Tol-Pal_TolB"/>
</dbReference>
<dbReference type="HAMAP" id="MF_00671">
    <property type="entry name" value="TolB"/>
    <property type="match status" value="1"/>
</dbReference>
<evidence type="ECO:0000256" key="4">
    <source>
        <dbReference type="ARBA" id="ARBA00022764"/>
    </source>
</evidence>
<dbReference type="Gene3D" id="2.120.10.30">
    <property type="entry name" value="TolB, C-terminal domain"/>
    <property type="match status" value="1"/>
</dbReference>
<name>A0ABV5JAW9_9RHOB</name>
<keyword evidence="5" id="KW-0132">Cell division</keyword>
<dbReference type="SUPFAM" id="SSF69304">
    <property type="entry name" value="Tricorn protease N-terminal domain"/>
    <property type="match status" value="1"/>
</dbReference>
<dbReference type="InterPro" id="IPR011659">
    <property type="entry name" value="WD40"/>
</dbReference>
<dbReference type="PANTHER" id="PTHR36842:SF1">
    <property type="entry name" value="PROTEIN TOLB"/>
    <property type="match status" value="1"/>
</dbReference>
<comment type="subunit">
    <text evidence="5">The Tol-Pal system is composed of five core proteins: the inner membrane proteins TolA, TolQ and TolR, the periplasmic protein TolB and the outer membrane protein Pal. They form a network linking the inner and outer membranes and the peptidoglycan layer.</text>
</comment>
<dbReference type="PANTHER" id="PTHR36842">
    <property type="entry name" value="PROTEIN TOLB HOMOLOG"/>
    <property type="match status" value="1"/>
</dbReference>
<accession>A0ABV5JAW9</accession>
<sequence length="447" mass="48522" precursor="true">MTLLKRLTSVLVMALAINAVAFTLQAQERTGPLRIEITEGVIEPLPFAVPDFVAENRAANDMARQIAEVVASDLSGTGLFRRIGSDAFISNITSFDSPVQYADWRAINAQALITGSVNVTAGGRVTVKFRLFDVFAGSEMGGGLQLGGTTTSWRRLAHKVADTVYSRITGEGPYFDSRVVFVSETGPKSDRRKRLAIMDYDGANPQFLTDSSSLVLAPRFSPTGDRILYTSYESGFPRIFVMNVGNVSRRALDDQQGAMSFAPRFGPDGNTVVYSLSTGGNTDIYKLNLQSGERTRLTSAPSIETAPSFSPDGRQIVFESDRSGTQQLYTMPANGGEPRRISFGTGRYGTPVWSPRGDMIAFTKQNQGRFHIGVMRTDGSEERLLTASFLDEGPSWSPNGRVIMFMRETSGAGGAPALYSVDVSGRNLRRVNTNTAASDPSWSPLLP</sequence>
<dbReference type="NCBIfam" id="TIGR02800">
    <property type="entry name" value="propeller_TolB"/>
    <property type="match status" value="1"/>
</dbReference>
<comment type="caution">
    <text evidence="7">The sequence shown here is derived from an EMBL/GenBank/DDBJ whole genome shotgun (WGS) entry which is preliminary data.</text>
</comment>
<evidence type="ECO:0000313" key="7">
    <source>
        <dbReference type="EMBL" id="MFB9230564.1"/>
    </source>
</evidence>
<dbReference type="EMBL" id="JBHMEA010000007">
    <property type="protein sequence ID" value="MFB9230564.1"/>
    <property type="molecule type" value="Genomic_DNA"/>
</dbReference>
<evidence type="ECO:0000256" key="5">
    <source>
        <dbReference type="HAMAP-Rule" id="MF_00671"/>
    </source>
</evidence>
<feature type="domain" description="TolB N-terminal" evidence="6">
    <location>
        <begin position="33"/>
        <end position="140"/>
    </location>
</feature>
<organism evidence="7 8">
    <name type="scientific">Pseudohalocynthiibacter aestuariivivens</name>
    <dbReference type="NCBI Taxonomy" id="1591409"/>
    <lineage>
        <taxon>Bacteria</taxon>
        <taxon>Pseudomonadati</taxon>
        <taxon>Pseudomonadota</taxon>
        <taxon>Alphaproteobacteria</taxon>
        <taxon>Rhodobacterales</taxon>
        <taxon>Paracoccaceae</taxon>
        <taxon>Pseudohalocynthiibacter</taxon>
    </lineage>
</organism>
<comment type="similarity">
    <text evidence="2 5">Belongs to the TolB family.</text>
</comment>
<evidence type="ECO:0000256" key="1">
    <source>
        <dbReference type="ARBA" id="ARBA00004418"/>
    </source>
</evidence>
<dbReference type="Gene3D" id="3.40.50.10070">
    <property type="entry name" value="TolB, N-terminal domain"/>
    <property type="match status" value="1"/>
</dbReference>
<evidence type="ECO:0000256" key="3">
    <source>
        <dbReference type="ARBA" id="ARBA00022729"/>
    </source>
</evidence>
<keyword evidence="4 5" id="KW-0574">Periplasm</keyword>
<proteinExistence type="inferred from homology"/>
<dbReference type="Pfam" id="PF04052">
    <property type="entry name" value="TolB_N"/>
    <property type="match status" value="1"/>
</dbReference>
<evidence type="ECO:0000259" key="6">
    <source>
        <dbReference type="Pfam" id="PF04052"/>
    </source>
</evidence>
<keyword evidence="8" id="KW-1185">Reference proteome</keyword>